<feature type="domain" description="UDP-3-O-[3-hydroxymyristoyl] glucosamine N-acyltransferase non-repeat region" evidence="8">
    <location>
        <begin position="37"/>
        <end position="99"/>
    </location>
</feature>
<keyword evidence="2 7" id="KW-0441">Lipid A biosynthesis</keyword>
<dbReference type="GO" id="GO:0016020">
    <property type="term" value="C:membrane"/>
    <property type="evidence" value="ECO:0007669"/>
    <property type="project" value="GOC"/>
</dbReference>
<keyword evidence="1 7" id="KW-0444">Lipid biosynthesis</keyword>
<keyword evidence="6 7" id="KW-0012">Acyltransferase</keyword>
<comment type="subunit">
    <text evidence="7">Homotrimer.</text>
</comment>
<keyword evidence="3 7" id="KW-0808">Transferase</keyword>
<dbReference type="InterPro" id="IPR001451">
    <property type="entry name" value="Hexapep"/>
</dbReference>
<comment type="function">
    <text evidence="7">Catalyzes the N-acylation of UDP-3-O-acylglucosamine using 3-hydroxyacyl-ACP as the acyl donor. Is involved in the biosynthesis of lipid A, a phosphorylated glycolipid that anchors the lipopolysaccharide to the outer membrane of the cell.</text>
</comment>
<feature type="active site" description="Proton acceptor" evidence="7">
    <location>
        <position position="258"/>
    </location>
</feature>
<dbReference type="RefSeq" id="WP_018325211.1">
    <property type="nucleotide sequence ID" value="NZ_JACHBK010000012.1"/>
</dbReference>
<evidence type="ECO:0000256" key="6">
    <source>
        <dbReference type="ARBA" id="ARBA00023315"/>
    </source>
</evidence>
<dbReference type="Pfam" id="PF04613">
    <property type="entry name" value="LpxD"/>
    <property type="match status" value="1"/>
</dbReference>
<dbReference type="Gene3D" id="2.160.10.10">
    <property type="entry name" value="Hexapeptide repeat proteins"/>
    <property type="match status" value="1"/>
</dbReference>
<evidence type="ECO:0000313" key="9">
    <source>
        <dbReference type="EMBL" id="MBB5538157.1"/>
    </source>
</evidence>
<name>A0A7W8XAY0_9HYPH</name>
<dbReference type="Proteomes" id="UP000585507">
    <property type="component" value="Unassembled WGS sequence"/>
</dbReference>
<dbReference type="PROSITE" id="PS00101">
    <property type="entry name" value="HEXAPEP_TRANSFERASES"/>
    <property type="match status" value="3"/>
</dbReference>
<evidence type="ECO:0000313" key="10">
    <source>
        <dbReference type="Proteomes" id="UP000585507"/>
    </source>
</evidence>
<dbReference type="Pfam" id="PF00132">
    <property type="entry name" value="Hexapep"/>
    <property type="match status" value="2"/>
</dbReference>
<accession>A0A7W8XAY0</accession>
<dbReference type="UniPathway" id="UPA00973"/>
<dbReference type="InterPro" id="IPR018357">
    <property type="entry name" value="Hexapep_transf_CS"/>
</dbReference>
<evidence type="ECO:0000256" key="4">
    <source>
        <dbReference type="ARBA" id="ARBA00022737"/>
    </source>
</evidence>
<sequence>MEYNWFFPPHEGVRLSDLADQIGATLEDKSSADRLARSVAPVYRAKEGDICYMLSRKSRDELETCQATAIVCDKTIAPLVPSHIPVLLTAHPHTAFALAGTYLHEAAMRPSRNLSQAGISAAAVIDPQARLEPNVEVEPMAVIGAGAEIGEGTRIGAGVVIGPGVRIGRDCTISAGASILCALVGNNVIIHPGARIGQDGFGYAPGPKGGMIKIVQIGRVIIQDNVEIGAGTTIDRGTMDDTVIGEGTKIDNQVQIGHNVRIGRHCGIVSQVGIAGSTIVGDGVMIGGAAAVNGHIKIGDRAQIAAMSGVASDVPPNERYGGIPARPMRDFLRDVAEITARMHNRQKKSGGNNE</sequence>
<dbReference type="SUPFAM" id="SSF51161">
    <property type="entry name" value="Trimeric LpxA-like enzymes"/>
    <property type="match status" value="1"/>
</dbReference>
<evidence type="ECO:0000256" key="2">
    <source>
        <dbReference type="ARBA" id="ARBA00022556"/>
    </source>
</evidence>
<dbReference type="PANTHER" id="PTHR43378:SF2">
    <property type="entry name" value="UDP-3-O-ACYLGLUCOSAMINE N-ACYLTRANSFERASE 1, MITOCHONDRIAL-RELATED"/>
    <property type="match status" value="1"/>
</dbReference>
<dbReference type="NCBIfam" id="NF002060">
    <property type="entry name" value="PRK00892.1"/>
    <property type="match status" value="1"/>
</dbReference>
<reference evidence="9 10" key="1">
    <citation type="submission" date="2020-08" db="EMBL/GenBank/DDBJ databases">
        <title>Genomic Encyclopedia of Type Strains, Phase IV (KMG-V): Genome sequencing to study the core and pangenomes of soil and plant-associated prokaryotes.</title>
        <authorList>
            <person name="Whitman W."/>
        </authorList>
    </citation>
    <scope>NUCLEOTIDE SEQUENCE [LARGE SCALE GENOMIC DNA]</scope>
    <source>
        <strain evidence="9 10">SEMIA 4084</strain>
    </source>
</reference>
<evidence type="ECO:0000256" key="1">
    <source>
        <dbReference type="ARBA" id="ARBA00022516"/>
    </source>
</evidence>
<evidence type="ECO:0000256" key="3">
    <source>
        <dbReference type="ARBA" id="ARBA00022679"/>
    </source>
</evidence>
<keyword evidence="4 7" id="KW-0677">Repeat</keyword>
<dbReference type="NCBIfam" id="TIGR01853">
    <property type="entry name" value="lipid_A_lpxD"/>
    <property type="match status" value="1"/>
</dbReference>
<dbReference type="AlphaFoldDB" id="A0A7W8XAY0"/>
<evidence type="ECO:0000256" key="5">
    <source>
        <dbReference type="ARBA" id="ARBA00023098"/>
    </source>
</evidence>
<dbReference type="InterPro" id="IPR020573">
    <property type="entry name" value="UDP_GlcNAc_AcTrfase_non-rep"/>
</dbReference>
<gene>
    <name evidence="7" type="primary">lpxD</name>
    <name evidence="9" type="ORF">GGD55_004878</name>
</gene>
<organism evidence="9 10">
    <name type="scientific">Rhizobium giardinii</name>
    <dbReference type="NCBI Taxonomy" id="56731"/>
    <lineage>
        <taxon>Bacteria</taxon>
        <taxon>Pseudomonadati</taxon>
        <taxon>Pseudomonadota</taxon>
        <taxon>Alphaproteobacteria</taxon>
        <taxon>Hyphomicrobiales</taxon>
        <taxon>Rhizobiaceae</taxon>
        <taxon>Rhizobium/Agrobacterium group</taxon>
        <taxon>Rhizobium</taxon>
    </lineage>
</organism>
<protein>
    <recommendedName>
        <fullName evidence="7">UDP-3-O-acylglucosamine N-acyltransferase</fullName>
        <ecNumber evidence="7">2.3.1.191</ecNumber>
    </recommendedName>
</protein>
<evidence type="ECO:0000256" key="7">
    <source>
        <dbReference type="HAMAP-Rule" id="MF_00523"/>
    </source>
</evidence>
<dbReference type="CDD" id="cd03352">
    <property type="entry name" value="LbH_LpxD"/>
    <property type="match status" value="1"/>
</dbReference>
<comment type="catalytic activity">
    <reaction evidence="7">
        <text>a UDP-3-O-[(3R)-3-hydroxyacyl]-alpha-D-glucosamine + a (3R)-hydroxyacyl-[ACP] = a UDP-2-N,3-O-bis[(3R)-3-hydroxyacyl]-alpha-D-glucosamine + holo-[ACP] + H(+)</text>
        <dbReference type="Rhea" id="RHEA:53836"/>
        <dbReference type="Rhea" id="RHEA-COMP:9685"/>
        <dbReference type="Rhea" id="RHEA-COMP:9945"/>
        <dbReference type="ChEBI" id="CHEBI:15378"/>
        <dbReference type="ChEBI" id="CHEBI:64479"/>
        <dbReference type="ChEBI" id="CHEBI:78827"/>
        <dbReference type="ChEBI" id="CHEBI:137740"/>
        <dbReference type="ChEBI" id="CHEBI:137748"/>
        <dbReference type="EC" id="2.3.1.191"/>
    </reaction>
</comment>
<keyword evidence="5 7" id="KW-0443">Lipid metabolism</keyword>
<dbReference type="InterPro" id="IPR007691">
    <property type="entry name" value="LpxD"/>
</dbReference>
<dbReference type="GO" id="GO:0103118">
    <property type="term" value="F:UDP-3-O-[(3R)-3-hydroxyacyl]-glucosamine N-acyltransferase activity"/>
    <property type="evidence" value="ECO:0007669"/>
    <property type="project" value="UniProtKB-EC"/>
</dbReference>
<dbReference type="HAMAP" id="MF_00523">
    <property type="entry name" value="LpxD"/>
    <property type="match status" value="1"/>
</dbReference>
<dbReference type="Gene3D" id="3.40.1390.10">
    <property type="entry name" value="MurE/MurF, N-terminal domain"/>
    <property type="match status" value="1"/>
</dbReference>
<evidence type="ECO:0000259" key="8">
    <source>
        <dbReference type="Pfam" id="PF04613"/>
    </source>
</evidence>
<dbReference type="GO" id="GO:0009245">
    <property type="term" value="P:lipid A biosynthetic process"/>
    <property type="evidence" value="ECO:0007669"/>
    <property type="project" value="UniProtKB-UniRule"/>
</dbReference>
<comment type="similarity">
    <text evidence="7">Belongs to the transferase hexapeptide repeat family. LpxD subfamily.</text>
</comment>
<proteinExistence type="inferred from homology"/>
<dbReference type="EMBL" id="JACHBK010000012">
    <property type="protein sequence ID" value="MBB5538157.1"/>
    <property type="molecule type" value="Genomic_DNA"/>
</dbReference>
<dbReference type="InterPro" id="IPR011004">
    <property type="entry name" value="Trimer_LpxA-like_sf"/>
</dbReference>
<comment type="caution">
    <text evidence="9">The sequence shown here is derived from an EMBL/GenBank/DDBJ whole genome shotgun (WGS) entry which is preliminary data.</text>
</comment>
<comment type="pathway">
    <text evidence="7">Bacterial outer membrane biogenesis; LPS lipid A biosynthesis.</text>
</comment>
<dbReference type="GO" id="GO:0016410">
    <property type="term" value="F:N-acyltransferase activity"/>
    <property type="evidence" value="ECO:0007669"/>
    <property type="project" value="InterPro"/>
</dbReference>
<dbReference type="PANTHER" id="PTHR43378">
    <property type="entry name" value="UDP-3-O-ACYLGLUCOSAMINE N-ACYLTRANSFERASE"/>
    <property type="match status" value="1"/>
</dbReference>
<keyword evidence="10" id="KW-1185">Reference proteome</keyword>
<dbReference type="EC" id="2.3.1.191" evidence="7"/>